<reference evidence="2" key="2">
    <citation type="submission" date="2010-04" db="EMBL/GenBank/DDBJ databases">
        <authorList>
            <person name="Buell R."/>
            <person name="Hamilton J."/>
            <person name="Hostetler J."/>
        </authorList>
    </citation>
    <scope>NUCLEOTIDE SEQUENCE [LARGE SCALE GENOMIC DNA]</scope>
    <source>
        <strain evidence="2">DAOM:BR144</strain>
    </source>
</reference>
<protein>
    <submittedName>
        <fullName evidence="1">Uncharacterized protein</fullName>
    </submittedName>
</protein>
<dbReference type="EnsemblProtists" id="PYU1_T007097">
    <property type="protein sequence ID" value="PYU1_T007097"/>
    <property type="gene ID" value="PYU1_G007082"/>
</dbReference>
<organism evidence="1 2">
    <name type="scientific">Globisporangium ultimum (strain ATCC 200006 / CBS 805.95 / DAOM BR144)</name>
    <name type="common">Pythium ultimum</name>
    <dbReference type="NCBI Taxonomy" id="431595"/>
    <lineage>
        <taxon>Eukaryota</taxon>
        <taxon>Sar</taxon>
        <taxon>Stramenopiles</taxon>
        <taxon>Oomycota</taxon>
        <taxon>Peronosporomycetes</taxon>
        <taxon>Pythiales</taxon>
        <taxon>Pythiaceae</taxon>
        <taxon>Globisporangium</taxon>
    </lineage>
</organism>
<keyword evidence="2" id="KW-1185">Reference proteome</keyword>
<dbReference type="STRING" id="431595.K3WQ55"/>
<sequence length="72" mass="8174">MDPQLGGYPPDCGTKELKYLSYAKMLHDHGETHSIRYLTTEFDLVPLLVECSHQRRGIFCNDMEEEDGSAAL</sequence>
<dbReference type="HOGENOM" id="CLU_2727804_0_0_1"/>
<evidence type="ECO:0000313" key="1">
    <source>
        <dbReference type="EnsemblProtists" id="PYU1_T007097"/>
    </source>
</evidence>
<dbReference type="AlphaFoldDB" id="K3WQ55"/>
<reference evidence="1" key="3">
    <citation type="submission" date="2015-02" db="UniProtKB">
        <authorList>
            <consortium name="EnsemblProtists"/>
        </authorList>
    </citation>
    <scope>IDENTIFICATION</scope>
    <source>
        <strain evidence="1">DAOM BR144</strain>
    </source>
</reference>
<reference evidence="2" key="1">
    <citation type="journal article" date="2010" name="Genome Biol.">
        <title>Genome sequence of the necrotrophic plant pathogen Pythium ultimum reveals original pathogenicity mechanisms and effector repertoire.</title>
        <authorList>
            <person name="Levesque C.A."/>
            <person name="Brouwer H."/>
            <person name="Cano L."/>
            <person name="Hamilton J.P."/>
            <person name="Holt C."/>
            <person name="Huitema E."/>
            <person name="Raffaele S."/>
            <person name="Robideau G.P."/>
            <person name="Thines M."/>
            <person name="Win J."/>
            <person name="Zerillo M.M."/>
            <person name="Beakes G.W."/>
            <person name="Boore J.L."/>
            <person name="Busam D."/>
            <person name="Dumas B."/>
            <person name="Ferriera S."/>
            <person name="Fuerstenberg S.I."/>
            <person name="Gachon C.M."/>
            <person name="Gaulin E."/>
            <person name="Govers F."/>
            <person name="Grenville-Briggs L."/>
            <person name="Horner N."/>
            <person name="Hostetler J."/>
            <person name="Jiang R.H."/>
            <person name="Johnson J."/>
            <person name="Krajaejun T."/>
            <person name="Lin H."/>
            <person name="Meijer H.J."/>
            <person name="Moore B."/>
            <person name="Morris P."/>
            <person name="Phuntmart V."/>
            <person name="Puiu D."/>
            <person name="Shetty J."/>
            <person name="Stajich J.E."/>
            <person name="Tripathy S."/>
            <person name="Wawra S."/>
            <person name="van West P."/>
            <person name="Whitty B.R."/>
            <person name="Coutinho P.M."/>
            <person name="Henrissat B."/>
            <person name="Martin F."/>
            <person name="Thomas P.D."/>
            <person name="Tyler B.M."/>
            <person name="De Vries R.P."/>
            <person name="Kamoun S."/>
            <person name="Yandell M."/>
            <person name="Tisserat N."/>
            <person name="Buell C.R."/>
        </authorList>
    </citation>
    <scope>NUCLEOTIDE SEQUENCE</scope>
    <source>
        <strain evidence="2">DAOM:BR144</strain>
    </source>
</reference>
<name>K3WQ55_GLOUD</name>
<dbReference type="VEuPathDB" id="FungiDB:PYU1_G007082"/>
<proteinExistence type="predicted"/>
<evidence type="ECO:0000313" key="2">
    <source>
        <dbReference type="Proteomes" id="UP000019132"/>
    </source>
</evidence>
<accession>K3WQ55</accession>
<dbReference type="Proteomes" id="UP000019132">
    <property type="component" value="Unassembled WGS sequence"/>
</dbReference>
<dbReference type="EMBL" id="GL376560">
    <property type="status" value="NOT_ANNOTATED_CDS"/>
    <property type="molecule type" value="Genomic_DNA"/>
</dbReference>
<dbReference type="InParanoid" id="K3WQ55"/>